<gene>
    <name evidence="10" type="ORF">GCM10012287_55010</name>
</gene>
<keyword evidence="6 7" id="KW-0472">Membrane</keyword>
<keyword evidence="3" id="KW-1003">Cell membrane</keyword>
<reference evidence="11" key="1">
    <citation type="journal article" date="2019" name="Int. J. Syst. Evol. Microbiol.">
        <title>The Global Catalogue of Microorganisms (GCM) 10K type strain sequencing project: providing services to taxonomists for standard genome sequencing and annotation.</title>
        <authorList>
            <consortium name="The Broad Institute Genomics Platform"/>
            <consortium name="The Broad Institute Genome Sequencing Center for Infectious Disease"/>
            <person name="Wu L."/>
            <person name="Ma J."/>
        </authorList>
    </citation>
    <scope>NUCLEOTIDE SEQUENCE [LARGE SCALE GENOMIC DNA]</scope>
    <source>
        <strain evidence="11">CGMCC 4.7178</strain>
    </source>
</reference>
<keyword evidence="4 7" id="KW-0812">Transmembrane</keyword>
<dbReference type="RefSeq" id="WP_189039909.1">
    <property type="nucleotide sequence ID" value="NZ_BMMP01000027.1"/>
</dbReference>
<comment type="caution">
    <text evidence="10">The sequence shown here is derived from an EMBL/GenBank/DDBJ whole genome shotgun (WGS) entry which is preliminary data.</text>
</comment>
<feature type="region of interest" description="Disordered" evidence="8">
    <location>
        <begin position="1"/>
        <end position="34"/>
    </location>
</feature>
<keyword evidence="11" id="KW-1185">Reference proteome</keyword>
<evidence type="ECO:0000256" key="5">
    <source>
        <dbReference type="ARBA" id="ARBA00022989"/>
    </source>
</evidence>
<dbReference type="EMBL" id="BMMP01000027">
    <property type="protein sequence ID" value="GGO57960.1"/>
    <property type="molecule type" value="Genomic_DNA"/>
</dbReference>
<dbReference type="InterPro" id="IPR000515">
    <property type="entry name" value="MetI-like"/>
</dbReference>
<dbReference type="Gene3D" id="1.10.3720.10">
    <property type="entry name" value="MetI-like"/>
    <property type="match status" value="1"/>
</dbReference>
<evidence type="ECO:0000256" key="1">
    <source>
        <dbReference type="ARBA" id="ARBA00004651"/>
    </source>
</evidence>
<feature type="transmembrane region" description="Helical" evidence="7">
    <location>
        <begin position="169"/>
        <end position="192"/>
    </location>
</feature>
<feature type="domain" description="ABC transmembrane type-1" evidence="9">
    <location>
        <begin position="101"/>
        <end position="294"/>
    </location>
</feature>
<dbReference type="SUPFAM" id="SSF161098">
    <property type="entry name" value="MetI-like"/>
    <property type="match status" value="1"/>
</dbReference>
<dbReference type="InterPro" id="IPR050901">
    <property type="entry name" value="BP-dep_ABC_trans_perm"/>
</dbReference>
<evidence type="ECO:0000259" key="9">
    <source>
        <dbReference type="PROSITE" id="PS50928"/>
    </source>
</evidence>
<evidence type="ECO:0000256" key="3">
    <source>
        <dbReference type="ARBA" id="ARBA00022475"/>
    </source>
</evidence>
<dbReference type="PANTHER" id="PTHR32243:SF18">
    <property type="entry name" value="INNER MEMBRANE ABC TRANSPORTER PERMEASE PROTEIN YCJP"/>
    <property type="match status" value="1"/>
</dbReference>
<evidence type="ECO:0000256" key="2">
    <source>
        <dbReference type="ARBA" id="ARBA00022448"/>
    </source>
</evidence>
<feature type="compositionally biased region" description="Low complexity" evidence="8">
    <location>
        <begin position="1"/>
        <end position="20"/>
    </location>
</feature>
<feature type="transmembrane region" description="Helical" evidence="7">
    <location>
        <begin position="101"/>
        <end position="124"/>
    </location>
</feature>
<dbReference type="PANTHER" id="PTHR32243">
    <property type="entry name" value="MALTOSE TRANSPORT SYSTEM PERMEASE-RELATED"/>
    <property type="match status" value="1"/>
</dbReference>
<sequence length="308" mass="32910">MTSTTPTGTTEAPATEAEPVSAPPPGRTAPAKTAGSPWLTALRTSGVLAVAAWCLAPFYWMIASSLRAPEDIFETTLWPSDPSFTNYAGVLDPSQGFLRSLANSFIVAGTTTVLALIVGIATAYALARLEFRFKRLVLTGIIATSMFPVVSITIPLLKLFVGMGWINTYQAMVVPSMSFALPLAVWNLTAFFRQMPTQLEESARVDGCTRGQAFRKVILPLAAPGLFTTAILTFVMAWNEFLIAVSMTNKQSMQTAPVAVSKFTGAAQFVEPHGSQMAAGVLVTIPLVILVLFFQRRIVAGLTAGAVK</sequence>
<organism evidence="10 11">
    <name type="scientific">Streptomyces daqingensis</name>
    <dbReference type="NCBI Taxonomy" id="1472640"/>
    <lineage>
        <taxon>Bacteria</taxon>
        <taxon>Bacillati</taxon>
        <taxon>Actinomycetota</taxon>
        <taxon>Actinomycetes</taxon>
        <taxon>Kitasatosporales</taxon>
        <taxon>Streptomycetaceae</taxon>
        <taxon>Streptomyces</taxon>
    </lineage>
</organism>
<dbReference type="PROSITE" id="PS50928">
    <property type="entry name" value="ABC_TM1"/>
    <property type="match status" value="1"/>
</dbReference>
<dbReference type="CDD" id="cd06261">
    <property type="entry name" value="TM_PBP2"/>
    <property type="match status" value="1"/>
</dbReference>
<comment type="subcellular location">
    <subcellularLocation>
        <location evidence="1 7">Cell membrane</location>
        <topology evidence="1 7">Multi-pass membrane protein</topology>
    </subcellularLocation>
</comment>
<keyword evidence="5 7" id="KW-1133">Transmembrane helix</keyword>
<accession>A0ABQ2MSY6</accession>
<evidence type="ECO:0000256" key="4">
    <source>
        <dbReference type="ARBA" id="ARBA00022692"/>
    </source>
</evidence>
<evidence type="ECO:0000256" key="7">
    <source>
        <dbReference type="RuleBase" id="RU363032"/>
    </source>
</evidence>
<evidence type="ECO:0000313" key="11">
    <source>
        <dbReference type="Proteomes" id="UP000631535"/>
    </source>
</evidence>
<evidence type="ECO:0000313" key="10">
    <source>
        <dbReference type="EMBL" id="GGO57960.1"/>
    </source>
</evidence>
<dbReference type="Proteomes" id="UP000631535">
    <property type="component" value="Unassembled WGS sequence"/>
</dbReference>
<feature type="transmembrane region" description="Helical" evidence="7">
    <location>
        <begin position="277"/>
        <end position="294"/>
    </location>
</feature>
<feature type="transmembrane region" description="Helical" evidence="7">
    <location>
        <begin position="41"/>
        <end position="62"/>
    </location>
</feature>
<evidence type="ECO:0000256" key="8">
    <source>
        <dbReference type="SAM" id="MobiDB-lite"/>
    </source>
</evidence>
<dbReference type="Pfam" id="PF00528">
    <property type="entry name" value="BPD_transp_1"/>
    <property type="match status" value="1"/>
</dbReference>
<dbReference type="InterPro" id="IPR035906">
    <property type="entry name" value="MetI-like_sf"/>
</dbReference>
<proteinExistence type="inferred from homology"/>
<evidence type="ECO:0000256" key="6">
    <source>
        <dbReference type="ARBA" id="ARBA00023136"/>
    </source>
</evidence>
<feature type="transmembrane region" description="Helical" evidence="7">
    <location>
        <begin position="213"/>
        <end position="238"/>
    </location>
</feature>
<protein>
    <submittedName>
        <fullName evidence="10">ABC transporter permease</fullName>
    </submittedName>
</protein>
<keyword evidence="2 7" id="KW-0813">Transport</keyword>
<name>A0ABQ2MSY6_9ACTN</name>
<feature type="transmembrane region" description="Helical" evidence="7">
    <location>
        <begin position="136"/>
        <end position="157"/>
    </location>
</feature>
<comment type="similarity">
    <text evidence="7">Belongs to the binding-protein-dependent transport system permease family.</text>
</comment>